<comment type="caution">
    <text evidence="13">The sequence shown here is derived from an EMBL/GenBank/DDBJ whole genome shotgun (WGS) entry which is preliminary data.</text>
</comment>
<dbReference type="GO" id="GO:0006886">
    <property type="term" value="P:intracellular protein transport"/>
    <property type="evidence" value="ECO:0007669"/>
    <property type="project" value="InterPro"/>
</dbReference>
<dbReference type="InterPro" id="IPR003593">
    <property type="entry name" value="AAA+_ATPase"/>
</dbReference>
<evidence type="ECO:0000256" key="9">
    <source>
        <dbReference type="ARBA" id="ARBA00071429"/>
    </source>
</evidence>
<dbReference type="GO" id="GO:0005525">
    <property type="term" value="F:GTP binding"/>
    <property type="evidence" value="ECO:0007669"/>
    <property type="project" value="UniProtKB-KW"/>
</dbReference>
<evidence type="ECO:0000256" key="7">
    <source>
        <dbReference type="ARBA" id="ARBA00023136"/>
    </source>
</evidence>
<evidence type="ECO:0000256" key="6">
    <source>
        <dbReference type="ARBA" id="ARBA00023134"/>
    </source>
</evidence>
<dbReference type="InterPro" id="IPR042101">
    <property type="entry name" value="SRP54_N_sf"/>
</dbReference>
<evidence type="ECO:0000256" key="1">
    <source>
        <dbReference type="ARBA" id="ARBA00004397"/>
    </source>
</evidence>
<dbReference type="SUPFAM" id="SSF52540">
    <property type="entry name" value="P-loop containing nucleoside triphosphate hydrolases"/>
    <property type="match status" value="1"/>
</dbReference>
<dbReference type="InterPro" id="IPR027417">
    <property type="entry name" value="P-loop_NTPase"/>
</dbReference>
<proteinExistence type="inferred from homology"/>
<dbReference type="GO" id="GO:0003924">
    <property type="term" value="F:GTPase activity"/>
    <property type="evidence" value="ECO:0007669"/>
    <property type="project" value="InterPro"/>
</dbReference>
<dbReference type="PANTHER" id="PTHR43134">
    <property type="entry name" value="SIGNAL RECOGNITION PARTICLE RECEPTOR SUBUNIT ALPHA"/>
    <property type="match status" value="1"/>
</dbReference>
<comment type="subcellular location">
    <subcellularLocation>
        <location evidence="1">Endoplasmic reticulum membrane</location>
        <topology evidence="1">Peripheral membrane protein</topology>
        <orientation evidence="1">Cytoplasmic side</orientation>
    </subcellularLocation>
</comment>
<accession>A0A9P8YG97</accession>
<evidence type="ECO:0000256" key="3">
    <source>
        <dbReference type="ARBA" id="ARBA00011870"/>
    </source>
</evidence>
<dbReference type="SMART" id="SM00963">
    <property type="entry name" value="SRP54_N"/>
    <property type="match status" value="1"/>
</dbReference>
<dbReference type="InterPro" id="IPR007222">
    <property type="entry name" value="Sig_recog_particle_rcpt_asu_N"/>
</dbReference>
<keyword evidence="4" id="KW-0547">Nucleotide-binding</keyword>
<dbReference type="InterPro" id="IPR011012">
    <property type="entry name" value="Longin-like_dom_sf"/>
</dbReference>
<feature type="compositionally biased region" description="Basic residues" evidence="11">
    <location>
        <begin position="242"/>
        <end position="252"/>
    </location>
</feature>
<comment type="similarity">
    <text evidence="2">Belongs to the GTP-binding SRP family.</text>
</comment>
<organism evidence="13 14">
    <name type="scientific">Microdochium trichocladiopsis</name>
    <dbReference type="NCBI Taxonomy" id="1682393"/>
    <lineage>
        <taxon>Eukaryota</taxon>
        <taxon>Fungi</taxon>
        <taxon>Dikarya</taxon>
        <taxon>Ascomycota</taxon>
        <taxon>Pezizomycotina</taxon>
        <taxon>Sordariomycetes</taxon>
        <taxon>Xylariomycetidae</taxon>
        <taxon>Xylariales</taxon>
        <taxon>Microdochiaceae</taxon>
        <taxon>Microdochium</taxon>
    </lineage>
</organism>
<feature type="compositionally biased region" description="Polar residues" evidence="11">
    <location>
        <begin position="136"/>
        <end position="145"/>
    </location>
</feature>
<evidence type="ECO:0000256" key="2">
    <source>
        <dbReference type="ARBA" id="ARBA00008531"/>
    </source>
</evidence>
<dbReference type="SMART" id="SM00382">
    <property type="entry name" value="AAA"/>
    <property type="match status" value="1"/>
</dbReference>
<dbReference type="PANTHER" id="PTHR43134:SF1">
    <property type="entry name" value="SIGNAL RECOGNITION PARTICLE RECEPTOR SUBUNIT ALPHA"/>
    <property type="match status" value="1"/>
</dbReference>
<dbReference type="FunFam" id="1.20.120.140:FF:000009">
    <property type="entry name" value="Signal sequence receptor alpha subunit"/>
    <property type="match status" value="1"/>
</dbReference>
<dbReference type="Gene3D" id="1.20.120.140">
    <property type="entry name" value="Signal recognition particle SRP54, nucleotide-binding domain"/>
    <property type="match status" value="1"/>
</dbReference>
<keyword evidence="6" id="KW-0342">GTP-binding</keyword>
<dbReference type="EMBL" id="JAGTJQ010000002">
    <property type="protein sequence ID" value="KAH7037434.1"/>
    <property type="molecule type" value="Genomic_DNA"/>
</dbReference>
<dbReference type="Pfam" id="PF04086">
    <property type="entry name" value="SRP-alpha_N"/>
    <property type="match status" value="1"/>
</dbReference>
<name>A0A9P8YG97_9PEZI</name>
<dbReference type="PROSITE" id="PS00300">
    <property type="entry name" value="SRP54"/>
    <property type="match status" value="1"/>
</dbReference>
<keyword evidence="7" id="KW-0472">Membrane</keyword>
<gene>
    <name evidence="13" type="ORF">B0I36DRAFT_314054</name>
</gene>
<protein>
    <recommendedName>
        <fullName evidence="9">Signal recognition particle receptor subunit alpha homolog</fullName>
    </recommendedName>
    <alternativeName>
        <fullName evidence="10">Docking protein alpha</fullName>
    </alternativeName>
</protein>
<dbReference type="Pfam" id="PF02881">
    <property type="entry name" value="SRP54_N"/>
    <property type="match status" value="1"/>
</dbReference>
<feature type="domain" description="SRP54-type proteins GTP-binding" evidence="12">
    <location>
        <begin position="631"/>
        <end position="644"/>
    </location>
</feature>
<evidence type="ECO:0000256" key="4">
    <source>
        <dbReference type="ARBA" id="ARBA00022741"/>
    </source>
</evidence>
<dbReference type="CDD" id="cd17876">
    <property type="entry name" value="SRalpha_C"/>
    <property type="match status" value="1"/>
</dbReference>
<evidence type="ECO:0000256" key="11">
    <source>
        <dbReference type="SAM" id="MobiDB-lite"/>
    </source>
</evidence>
<dbReference type="FunFam" id="3.40.50.300:FF:000566">
    <property type="entry name" value="Signal recognition particle receptor subunit alpha"/>
    <property type="match status" value="1"/>
</dbReference>
<evidence type="ECO:0000313" key="13">
    <source>
        <dbReference type="EMBL" id="KAH7037434.1"/>
    </source>
</evidence>
<keyword evidence="8" id="KW-0675">Receptor</keyword>
<dbReference type="GeneID" id="70182248"/>
<dbReference type="SUPFAM" id="SSF64356">
    <property type="entry name" value="SNARE-like"/>
    <property type="match status" value="1"/>
</dbReference>
<evidence type="ECO:0000259" key="12">
    <source>
        <dbReference type="PROSITE" id="PS00300"/>
    </source>
</evidence>
<dbReference type="Proteomes" id="UP000756346">
    <property type="component" value="Unassembled WGS sequence"/>
</dbReference>
<dbReference type="InterPro" id="IPR013822">
    <property type="entry name" value="Signal_recog_particl_SRP54_hlx"/>
</dbReference>
<keyword evidence="5" id="KW-0256">Endoplasmic reticulum</keyword>
<dbReference type="AlphaFoldDB" id="A0A9P8YG97"/>
<evidence type="ECO:0000256" key="8">
    <source>
        <dbReference type="ARBA" id="ARBA00023170"/>
    </source>
</evidence>
<dbReference type="OrthoDB" id="1727884at2759"/>
<reference evidence="13" key="1">
    <citation type="journal article" date="2021" name="Nat. Commun.">
        <title>Genetic determinants of endophytism in the Arabidopsis root mycobiome.</title>
        <authorList>
            <person name="Mesny F."/>
            <person name="Miyauchi S."/>
            <person name="Thiergart T."/>
            <person name="Pickel B."/>
            <person name="Atanasova L."/>
            <person name="Karlsson M."/>
            <person name="Huettel B."/>
            <person name="Barry K.W."/>
            <person name="Haridas S."/>
            <person name="Chen C."/>
            <person name="Bauer D."/>
            <person name="Andreopoulos W."/>
            <person name="Pangilinan J."/>
            <person name="LaButti K."/>
            <person name="Riley R."/>
            <person name="Lipzen A."/>
            <person name="Clum A."/>
            <person name="Drula E."/>
            <person name="Henrissat B."/>
            <person name="Kohler A."/>
            <person name="Grigoriev I.V."/>
            <person name="Martin F.M."/>
            <person name="Hacquard S."/>
        </authorList>
    </citation>
    <scope>NUCLEOTIDE SEQUENCE</scope>
    <source>
        <strain evidence="13">MPI-CAGE-CH-0230</strain>
    </source>
</reference>
<dbReference type="SMART" id="SM00962">
    <property type="entry name" value="SRP54"/>
    <property type="match status" value="1"/>
</dbReference>
<feature type="region of interest" description="Disordered" evidence="11">
    <location>
        <begin position="136"/>
        <end position="297"/>
    </location>
</feature>
<evidence type="ECO:0000256" key="5">
    <source>
        <dbReference type="ARBA" id="ARBA00022824"/>
    </source>
</evidence>
<dbReference type="Gene3D" id="3.40.50.300">
    <property type="entry name" value="P-loop containing nucleotide triphosphate hydrolases"/>
    <property type="match status" value="1"/>
</dbReference>
<dbReference type="SUPFAM" id="SSF47364">
    <property type="entry name" value="Domain of the SRP/SRP receptor G-proteins"/>
    <property type="match status" value="1"/>
</dbReference>
<dbReference type="CDD" id="cd14826">
    <property type="entry name" value="SR_alpha_SRX"/>
    <property type="match status" value="1"/>
</dbReference>
<dbReference type="Gene3D" id="3.30.450.60">
    <property type="match status" value="1"/>
</dbReference>
<dbReference type="GO" id="GO:0006614">
    <property type="term" value="P:SRP-dependent cotranslational protein targeting to membrane"/>
    <property type="evidence" value="ECO:0007669"/>
    <property type="project" value="InterPro"/>
</dbReference>
<dbReference type="RefSeq" id="XP_046016555.1">
    <property type="nucleotide sequence ID" value="XM_046152702.1"/>
</dbReference>
<keyword evidence="14" id="KW-1185">Reference proteome</keyword>
<dbReference type="GO" id="GO:0005047">
    <property type="term" value="F:signal recognition particle binding"/>
    <property type="evidence" value="ECO:0007669"/>
    <property type="project" value="InterPro"/>
</dbReference>
<dbReference type="InterPro" id="IPR036225">
    <property type="entry name" value="SRP/SRP_N"/>
</dbReference>
<dbReference type="FunFam" id="3.30.450.60:FF:000023">
    <property type="entry name" value="Signal sequence receptor alpha subunit"/>
    <property type="match status" value="1"/>
</dbReference>
<dbReference type="GO" id="GO:0005785">
    <property type="term" value="C:signal recognition particle receptor complex"/>
    <property type="evidence" value="ECO:0007669"/>
    <property type="project" value="InterPro"/>
</dbReference>
<comment type="subunit">
    <text evidence="3">Heterodimer of an alpha and a beta chain.</text>
</comment>
<evidence type="ECO:0000256" key="10">
    <source>
        <dbReference type="ARBA" id="ARBA00081194"/>
    </source>
</evidence>
<dbReference type="InterPro" id="IPR000897">
    <property type="entry name" value="SRP54_GTPase_dom"/>
</dbReference>
<evidence type="ECO:0000313" key="14">
    <source>
        <dbReference type="Proteomes" id="UP000756346"/>
    </source>
</evidence>
<feature type="compositionally biased region" description="Low complexity" evidence="11">
    <location>
        <begin position="146"/>
        <end position="158"/>
    </location>
</feature>
<dbReference type="Pfam" id="PF00448">
    <property type="entry name" value="SRP54"/>
    <property type="match status" value="1"/>
</dbReference>
<feature type="compositionally biased region" description="Low complexity" evidence="11">
    <location>
        <begin position="187"/>
        <end position="204"/>
    </location>
</feature>
<sequence>MLDSFEVFTTSGVSLWSRSYAQVDPSIINSFITDLFIEEKVPTPGTKETLSAASNPAYRADQHTIKWTFVKELGLIFIAVYRSLLHLSWVDKLVDNLKTIFVDLYGDQLKKPHTTLVHCHKFDEYFDQQYNELESASVTNKSSQPSALARSSADADLSSDQDERMLPPGLKHRHPAAKADQSSTADSTPIATPTTSRPTTPASAGHLLVGKTGPGGKMSRRARKMQNTSSAPASSGDEASARKGKKAPKKGRKWDADGYATEDDDTQLDYSASKGAETNDDEAQGRSSAVEGVDADTWGTKTSKGQFVLRDLGDEVHSILKSAEEKKAASSTEAKGGLIGSGLSTIGGLFRNVVGGKTLTKEDLDKAMKGMEDHLLRKNVARVAAIRLCEGVESELVGVKTGSFESINSRIATAMEASLTKMLTPTGSLDLLREIDAVTRPTSGRNARPYVISIVGVNGVGKSTNLSKICYFLLQNKYKVLIAAGDTFRSGAVEQLKVHVRNLRELTEREGGKVAIFEKGYGGDAASVAKDAVKEATNEGYDVVLIDTAGRRHNDQRLMSSLEKFARFANPDKILMVGEALVGTDSVAQARNFNAAFGAGRKLDGFIISKCDTVGDMVGTLVSLVHATNVPVLFVGVGQHYSDIRNFSVKWAVEKLLSNS</sequence>